<evidence type="ECO:0000313" key="1">
    <source>
        <dbReference type="EMBL" id="AFC21223.1"/>
    </source>
</evidence>
<protein>
    <submittedName>
        <fullName evidence="1">Uncharacterized protein</fullName>
    </submittedName>
</protein>
<evidence type="ECO:0000313" key="2">
    <source>
        <dbReference type="Proteomes" id="UP000000458"/>
    </source>
</evidence>
<accession>K4F5Q2</accession>
<keyword evidence="2" id="KW-1185">Reference proteome</keyword>
<sequence>MKIEMVFEMVFLSGVLVNPFYCELRSQTPRQIISNLPEQHADC</sequence>
<dbReference type="RefSeq" id="YP_006986878.1">
    <property type="nucleotide sequence ID" value="NC_019400.1"/>
</dbReference>
<organism evidence="1 2">
    <name type="scientific">Cronobacter phage vB_CsaM_GAP31</name>
    <dbReference type="NCBI Taxonomy" id="1141135"/>
    <lineage>
        <taxon>Viruses</taxon>
        <taxon>Duplodnaviria</taxon>
        <taxon>Heunggongvirae</taxon>
        <taxon>Uroviricota</taxon>
        <taxon>Caudoviricetes</taxon>
        <taxon>Vequintavirinae</taxon>
        <taxon>Seunavirus</taxon>
        <taxon>Seunavirus GAP31</taxon>
    </lineage>
</organism>
<dbReference type="EMBL" id="JN882284">
    <property type="protein sequence ID" value="AFC21223.1"/>
    <property type="molecule type" value="Genomic_DNA"/>
</dbReference>
<proteinExistence type="predicted"/>
<reference evidence="1 2" key="1">
    <citation type="journal article" date="2012" name="J. Virol.">
        <title>Genome Sequence of Cronobacter sakazakii Myovirus vB_CsaM_GAP31.</title>
        <authorList>
            <person name="Abbasifar R."/>
            <person name="Kropinski A.M."/>
            <person name="Sabour P.M."/>
            <person name="Ackermann H.W."/>
            <person name="Alanis Villa A."/>
            <person name="Abbasifar A."/>
            <person name="Griffiths M.W."/>
        </authorList>
    </citation>
    <scope>NUCLEOTIDE SEQUENCE [LARGE SCALE GENOMIC DNA]</scope>
</reference>
<name>K4F5Q2_9CAUD</name>
<dbReference type="Proteomes" id="UP000000458">
    <property type="component" value="Segment"/>
</dbReference>
<gene>
    <name evidence="1" type="ORF">GAP31_043</name>
</gene>
<dbReference type="KEGG" id="vg:13993656"/>
<dbReference type="OrthoDB" id="41604at10239"/>
<dbReference type="GeneID" id="13993656"/>